<dbReference type="RefSeq" id="WP_328710179.1">
    <property type="nucleotide sequence ID" value="NZ_CP108085.1"/>
</dbReference>
<evidence type="ECO:0000313" key="2">
    <source>
        <dbReference type="EMBL" id="WUP77203.1"/>
    </source>
</evidence>
<reference evidence="2" key="1">
    <citation type="submission" date="2022-10" db="EMBL/GenBank/DDBJ databases">
        <title>The complete genomes of actinobacterial strains from the NBC collection.</title>
        <authorList>
            <person name="Joergensen T.S."/>
            <person name="Alvarez Arevalo M."/>
            <person name="Sterndorff E.B."/>
            <person name="Faurdal D."/>
            <person name="Vuksanovic O."/>
            <person name="Mourched A.-S."/>
            <person name="Charusanti P."/>
            <person name="Shaw S."/>
            <person name="Blin K."/>
            <person name="Weber T."/>
        </authorList>
    </citation>
    <scope>NUCLEOTIDE SEQUENCE</scope>
    <source>
        <strain evidence="2">NBC_00254</strain>
    </source>
</reference>
<organism evidence="2 3">
    <name type="scientific">Microbispora hainanensis</name>
    <dbReference type="NCBI Taxonomy" id="568844"/>
    <lineage>
        <taxon>Bacteria</taxon>
        <taxon>Bacillati</taxon>
        <taxon>Actinomycetota</taxon>
        <taxon>Actinomycetes</taxon>
        <taxon>Streptosporangiales</taxon>
        <taxon>Streptosporangiaceae</taxon>
        <taxon>Microbispora</taxon>
    </lineage>
</organism>
<sequence length="158" mass="16089">MSAPAYVPPVLGALAALLLHRRLGAFRLAWWALIVTGPFTLLLALSGTGPGWVWYVLGAAVPATGRLVASVALLSHRQAVTPHRLLGRTGAVLVVLTSVADGVAGLLERPAEGLAELGGVAPAALATLAALAAAVPLLRARRSADHVATRPPIAERAG</sequence>
<keyword evidence="1" id="KW-0472">Membrane</keyword>
<gene>
    <name evidence="2" type="ORF">OG913_09405</name>
</gene>
<evidence type="ECO:0000313" key="3">
    <source>
        <dbReference type="Proteomes" id="UP001432011"/>
    </source>
</evidence>
<feature type="transmembrane region" description="Helical" evidence="1">
    <location>
        <begin position="28"/>
        <end position="46"/>
    </location>
</feature>
<keyword evidence="1" id="KW-0812">Transmembrane</keyword>
<proteinExistence type="predicted"/>
<accession>A0ABZ1SVY3</accession>
<keyword evidence="3" id="KW-1185">Reference proteome</keyword>
<feature type="transmembrane region" description="Helical" evidence="1">
    <location>
        <begin position="119"/>
        <end position="138"/>
    </location>
</feature>
<protein>
    <recommendedName>
        <fullName evidence="4">MFS transporter</fullName>
    </recommendedName>
</protein>
<feature type="transmembrane region" description="Helical" evidence="1">
    <location>
        <begin position="85"/>
        <end position="107"/>
    </location>
</feature>
<evidence type="ECO:0008006" key="4">
    <source>
        <dbReference type="Google" id="ProtNLM"/>
    </source>
</evidence>
<dbReference type="EMBL" id="CP108085">
    <property type="protein sequence ID" value="WUP77203.1"/>
    <property type="molecule type" value="Genomic_DNA"/>
</dbReference>
<name>A0ABZ1SVY3_9ACTN</name>
<dbReference type="Proteomes" id="UP001432011">
    <property type="component" value="Chromosome"/>
</dbReference>
<keyword evidence="1" id="KW-1133">Transmembrane helix</keyword>
<dbReference type="SUPFAM" id="SSF103473">
    <property type="entry name" value="MFS general substrate transporter"/>
    <property type="match status" value="1"/>
</dbReference>
<dbReference type="InterPro" id="IPR036259">
    <property type="entry name" value="MFS_trans_sf"/>
</dbReference>
<feature type="transmembrane region" description="Helical" evidence="1">
    <location>
        <begin position="52"/>
        <end position="73"/>
    </location>
</feature>
<evidence type="ECO:0000256" key="1">
    <source>
        <dbReference type="SAM" id="Phobius"/>
    </source>
</evidence>